<evidence type="ECO:0000313" key="3">
    <source>
        <dbReference type="Proteomes" id="UP001558652"/>
    </source>
</evidence>
<accession>A0ABD0YY06</accession>
<dbReference type="Proteomes" id="UP001558652">
    <property type="component" value="Unassembled WGS sequence"/>
</dbReference>
<dbReference type="EMBL" id="JBFDAA010000005">
    <property type="protein sequence ID" value="KAL1132252.1"/>
    <property type="molecule type" value="Genomic_DNA"/>
</dbReference>
<evidence type="ECO:0000256" key="1">
    <source>
        <dbReference type="SAM" id="Phobius"/>
    </source>
</evidence>
<dbReference type="AlphaFoldDB" id="A0ABD0YY06"/>
<keyword evidence="1" id="KW-0472">Membrane</keyword>
<keyword evidence="1" id="KW-1133">Transmembrane helix</keyword>
<evidence type="ECO:0000313" key="2">
    <source>
        <dbReference type="EMBL" id="KAL1132252.1"/>
    </source>
</evidence>
<organism evidence="2 3">
    <name type="scientific">Ranatra chinensis</name>
    <dbReference type="NCBI Taxonomy" id="642074"/>
    <lineage>
        <taxon>Eukaryota</taxon>
        <taxon>Metazoa</taxon>
        <taxon>Ecdysozoa</taxon>
        <taxon>Arthropoda</taxon>
        <taxon>Hexapoda</taxon>
        <taxon>Insecta</taxon>
        <taxon>Pterygota</taxon>
        <taxon>Neoptera</taxon>
        <taxon>Paraneoptera</taxon>
        <taxon>Hemiptera</taxon>
        <taxon>Heteroptera</taxon>
        <taxon>Panheteroptera</taxon>
        <taxon>Nepomorpha</taxon>
        <taxon>Nepidae</taxon>
        <taxon>Ranatrinae</taxon>
        <taxon>Ranatra</taxon>
    </lineage>
</organism>
<keyword evidence="1" id="KW-0812">Transmembrane</keyword>
<reference evidence="2 3" key="1">
    <citation type="submission" date="2024-07" db="EMBL/GenBank/DDBJ databases">
        <title>Chromosome-level genome assembly of the water stick insect Ranatra chinensis (Heteroptera: Nepidae).</title>
        <authorList>
            <person name="Liu X."/>
        </authorList>
    </citation>
    <scope>NUCLEOTIDE SEQUENCE [LARGE SCALE GENOMIC DNA]</scope>
    <source>
        <strain evidence="2">Cailab_2021Rc</strain>
        <tissue evidence="2">Muscle</tissue>
    </source>
</reference>
<keyword evidence="3" id="KW-1185">Reference proteome</keyword>
<gene>
    <name evidence="2" type="ORF">AAG570_010209</name>
</gene>
<sequence>MHYLRWARCRLERLEERRGVPTEDGASFLSVLALMISQAGQAMYAVLAMFLALVPAATILLRMAHFFVDRLIDVLSARTNWDLFIRALCLVLQTVSLYFVSKFLLTAIFIPIFSMQATIGTKLLYSVLRVY</sequence>
<name>A0ABD0YY06_9HEMI</name>
<protein>
    <submittedName>
        <fullName evidence="2">Uncharacterized protein</fullName>
    </submittedName>
</protein>
<feature type="transmembrane region" description="Helical" evidence="1">
    <location>
        <begin position="42"/>
        <end position="62"/>
    </location>
</feature>
<proteinExistence type="predicted"/>
<comment type="caution">
    <text evidence="2">The sequence shown here is derived from an EMBL/GenBank/DDBJ whole genome shotgun (WGS) entry which is preliminary data.</text>
</comment>